<evidence type="ECO:0000313" key="2">
    <source>
        <dbReference type="EMBL" id="SEG59567.1"/>
    </source>
</evidence>
<keyword evidence="1" id="KW-1133">Transmembrane helix</keyword>
<proteinExistence type="predicted"/>
<evidence type="ECO:0000256" key="1">
    <source>
        <dbReference type="SAM" id="Phobius"/>
    </source>
</evidence>
<keyword evidence="1" id="KW-0472">Membrane</keyword>
<feature type="transmembrane region" description="Helical" evidence="1">
    <location>
        <begin position="158"/>
        <end position="178"/>
    </location>
</feature>
<dbReference type="Proteomes" id="UP000236743">
    <property type="component" value="Unassembled WGS sequence"/>
</dbReference>
<evidence type="ECO:0000313" key="3">
    <source>
        <dbReference type="Proteomes" id="UP000236743"/>
    </source>
</evidence>
<keyword evidence="3" id="KW-1185">Reference proteome</keyword>
<dbReference type="EMBL" id="FNUY01000007">
    <property type="protein sequence ID" value="SEG59567.1"/>
    <property type="molecule type" value="Genomic_DNA"/>
</dbReference>
<protein>
    <submittedName>
        <fullName evidence="2">TolB amino-terminal domain-containing protein</fullName>
    </submittedName>
</protein>
<dbReference type="AlphaFoldDB" id="A0A1H6BGV5"/>
<keyword evidence="1" id="KW-0812">Transmembrane</keyword>
<reference evidence="2 3" key="1">
    <citation type="submission" date="2016-10" db="EMBL/GenBank/DDBJ databases">
        <authorList>
            <person name="de Groot N.N."/>
        </authorList>
    </citation>
    <scope>NUCLEOTIDE SEQUENCE [LARGE SCALE GENOMIC DNA]</scope>
    <source>
        <strain evidence="2 3">DSM 26656</strain>
    </source>
</reference>
<name>A0A1H6BGV5_9HYPH</name>
<accession>A0A1H6BGV5</accession>
<gene>
    <name evidence="2" type="ORF">SAMN04488115_107204</name>
</gene>
<organism evidence="2 3">
    <name type="scientific">Bosea lathyri</name>
    <dbReference type="NCBI Taxonomy" id="1036778"/>
    <lineage>
        <taxon>Bacteria</taxon>
        <taxon>Pseudomonadati</taxon>
        <taxon>Pseudomonadota</taxon>
        <taxon>Alphaproteobacteria</taxon>
        <taxon>Hyphomicrobiales</taxon>
        <taxon>Boseaceae</taxon>
        <taxon>Bosea</taxon>
    </lineage>
</organism>
<sequence>MEQERQGGSQPGVPAALPFCAERIREQLHRILSSADFAMPPRIHAFLSYVVEEALAGRADRIKAYSIAVAVFGRPTDFDTLNDPAVRIEAGRLRRGLERYYLLQGSNDPVLIDIPKGGYVPHFRSRASEGDAPVVPIAAASSPKASSRRFPWEWHSNVWLQGCLAVIVVSIMAILSVLSERTIPARDTVASRPYVLVKTFENLSGSPHATALAAGLSDEILAALSAKGGLAIFRSDSAHGGAKNADAHPPRQAKQYVLDGAIREARDKLRIASRLVQAQTGEIVWSNVYEADLQAGIDHEAQVATKISGSVSQAIHSAEQGHHPPR</sequence>